<evidence type="ECO:0000313" key="10">
    <source>
        <dbReference type="Proteomes" id="UP000241514"/>
    </source>
</evidence>
<proteinExistence type="inferred from homology"/>
<evidence type="ECO:0000256" key="3">
    <source>
        <dbReference type="ARBA" id="ARBA00022692"/>
    </source>
</evidence>
<comment type="similarity">
    <text evidence="6">Belongs to the ABC-4 integral membrane protein family.</text>
</comment>
<dbReference type="PANTHER" id="PTHR30572:SF4">
    <property type="entry name" value="ABC TRANSPORTER PERMEASE YTRF"/>
    <property type="match status" value="1"/>
</dbReference>
<dbReference type="GO" id="GO:0005886">
    <property type="term" value="C:plasma membrane"/>
    <property type="evidence" value="ECO:0007669"/>
    <property type="project" value="UniProtKB-SubCell"/>
</dbReference>
<keyword evidence="9" id="KW-0131">Cell cycle</keyword>
<accession>A0A6N4DBD4</accession>
<feature type="transmembrane region" description="Helical" evidence="7">
    <location>
        <begin position="132"/>
        <end position="156"/>
    </location>
</feature>
<dbReference type="PANTHER" id="PTHR30572">
    <property type="entry name" value="MEMBRANE COMPONENT OF TRANSPORTER-RELATED"/>
    <property type="match status" value="1"/>
</dbReference>
<dbReference type="AlphaFoldDB" id="A0A6N4DBD4"/>
<feature type="transmembrane region" description="Helical" evidence="7">
    <location>
        <begin position="218"/>
        <end position="237"/>
    </location>
</feature>
<evidence type="ECO:0000256" key="6">
    <source>
        <dbReference type="ARBA" id="ARBA00038076"/>
    </source>
</evidence>
<dbReference type="GO" id="GO:0051301">
    <property type="term" value="P:cell division"/>
    <property type="evidence" value="ECO:0007669"/>
    <property type="project" value="UniProtKB-KW"/>
</dbReference>
<dbReference type="InterPro" id="IPR003838">
    <property type="entry name" value="ABC3_permease_C"/>
</dbReference>
<sequence length="254" mass="28587">RQRNEQGWPQNIIVTEAMAKELFPDLAPAQIIGKTAYIGGDEPMTITGVIDQLQAPWVGWSGVERVMLVPQRTEFRSSRYFIRTEPGQRDRMMKEVEEMLVAEDRGRLIRSVRTMEETRDDSYRSYSALQTILWIIVIILTIITALGIVGMVTFSVNRRRKQIGTRRALGASRFDIMKHFMLENFLVTSAGLVLGVGSSIALNIWLVDAFSLPRIGWYYIPVAMVILWVVGQAAVFGPARKASQISPALATRTA</sequence>
<dbReference type="EMBL" id="PYVG01000080">
    <property type="protein sequence ID" value="PTB88315.1"/>
    <property type="molecule type" value="Genomic_DNA"/>
</dbReference>
<keyword evidence="2" id="KW-1003">Cell membrane</keyword>
<name>A0A6N4DBD4_9GAMM</name>
<evidence type="ECO:0000256" key="1">
    <source>
        <dbReference type="ARBA" id="ARBA00004651"/>
    </source>
</evidence>
<dbReference type="GO" id="GO:0022857">
    <property type="term" value="F:transmembrane transporter activity"/>
    <property type="evidence" value="ECO:0007669"/>
    <property type="project" value="TreeGrafter"/>
</dbReference>
<feature type="transmembrane region" description="Helical" evidence="7">
    <location>
        <begin position="185"/>
        <end position="206"/>
    </location>
</feature>
<reference evidence="9 10" key="1">
    <citation type="submission" date="2018-03" db="EMBL/GenBank/DDBJ databases">
        <title>Cross-interface Injection: A General Nanoliter Liquid Handling Method Applied to Single Cells Genome Amplification Automated Nanoliter Liquid Handling Applied to Single Cell Multiple Displacement Amplification.</title>
        <authorList>
            <person name="Yun J."/>
            <person name="Xu P."/>
            <person name="Xu J."/>
            <person name="Dai X."/>
            <person name="Wang Y."/>
            <person name="Zheng X."/>
            <person name="Cao C."/>
            <person name="Yi Q."/>
            <person name="Zhu Y."/>
            <person name="Wang L."/>
            <person name="Dong Z."/>
            <person name="Huang Y."/>
            <person name="Huang L."/>
            <person name="Du W."/>
        </authorList>
    </citation>
    <scope>NUCLEOTIDE SEQUENCE [LARGE SCALE GENOMIC DNA]</scope>
    <source>
        <strain evidence="9 10">A9-4</strain>
    </source>
</reference>
<protein>
    <submittedName>
        <fullName evidence="9">Cell division protein FtsX</fullName>
    </submittedName>
</protein>
<evidence type="ECO:0000256" key="2">
    <source>
        <dbReference type="ARBA" id="ARBA00022475"/>
    </source>
</evidence>
<comment type="subcellular location">
    <subcellularLocation>
        <location evidence="1">Cell membrane</location>
        <topology evidence="1">Multi-pass membrane protein</topology>
    </subcellularLocation>
</comment>
<comment type="caution">
    <text evidence="9">The sequence shown here is derived from an EMBL/GenBank/DDBJ whole genome shotgun (WGS) entry which is preliminary data.</text>
</comment>
<feature type="non-terminal residue" evidence="9">
    <location>
        <position position="1"/>
    </location>
</feature>
<evidence type="ECO:0000256" key="4">
    <source>
        <dbReference type="ARBA" id="ARBA00022989"/>
    </source>
</evidence>
<keyword evidence="4 7" id="KW-1133">Transmembrane helix</keyword>
<feature type="domain" description="ABC3 transporter permease C-terminal" evidence="8">
    <location>
        <begin position="135"/>
        <end position="247"/>
    </location>
</feature>
<evidence type="ECO:0000256" key="7">
    <source>
        <dbReference type="SAM" id="Phobius"/>
    </source>
</evidence>
<evidence type="ECO:0000259" key="8">
    <source>
        <dbReference type="Pfam" id="PF02687"/>
    </source>
</evidence>
<keyword evidence="3 7" id="KW-0812">Transmembrane</keyword>
<evidence type="ECO:0000256" key="5">
    <source>
        <dbReference type="ARBA" id="ARBA00023136"/>
    </source>
</evidence>
<keyword evidence="9" id="KW-0132">Cell division</keyword>
<dbReference type="InterPro" id="IPR050250">
    <property type="entry name" value="Macrolide_Exporter_MacB"/>
</dbReference>
<keyword evidence="5 7" id="KW-0472">Membrane</keyword>
<organism evidence="9 10">
    <name type="scientific">Pseudidiomarina aestuarii</name>
    <dbReference type="NCBI Taxonomy" id="624146"/>
    <lineage>
        <taxon>Bacteria</taxon>
        <taxon>Pseudomonadati</taxon>
        <taxon>Pseudomonadota</taxon>
        <taxon>Gammaproteobacteria</taxon>
        <taxon>Alteromonadales</taxon>
        <taxon>Idiomarinaceae</taxon>
        <taxon>Pseudidiomarina</taxon>
    </lineage>
</organism>
<dbReference type="Proteomes" id="UP000241514">
    <property type="component" value="Unassembled WGS sequence"/>
</dbReference>
<dbReference type="Pfam" id="PF02687">
    <property type="entry name" value="FtsX"/>
    <property type="match status" value="1"/>
</dbReference>
<gene>
    <name evidence="9" type="ORF">C9928_06580</name>
</gene>
<evidence type="ECO:0000313" key="9">
    <source>
        <dbReference type="EMBL" id="PTB88315.1"/>
    </source>
</evidence>